<proteinExistence type="inferred from homology"/>
<evidence type="ECO:0000256" key="6">
    <source>
        <dbReference type="ARBA" id="ARBA00022792"/>
    </source>
</evidence>
<sequence>MRPSITRYSDMPGPRHSWNKWWGDTSLQKHKGMTTYTISPFQTKAAPKFIRTYVFNAYRRISAEAVYFVVPFAAGYGIYTWAKSRDAWQNSKAGHIASGEHH</sequence>
<evidence type="ECO:0000256" key="8">
    <source>
        <dbReference type="ARBA" id="ARBA00022989"/>
    </source>
</evidence>
<keyword evidence="3 11" id="KW-0813">Transport</keyword>
<comment type="subunit">
    <text evidence="11">Component of the ubiquinol-cytochrome c oxidoreductase (cytochrome b-c1 complex, complex III, CIII), a multisubunit enzyme composed of 3 respiratory subunits cytochrome b, cytochrome c1 and Rieske protein, 2 core protein subunits, and additional low-molecular weight protein subunits. The complex exists as an obligatory dimer and forms supercomplexes (SCs) in the inner mitochondrial membrane with cytochrome c oxidase (complex IV, CIV).</text>
</comment>
<dbReference type="OrthoDB" id="6683853at2759"/>
<keyword evidence="9 11" id="KW-0496">Mitochondrion</keyword>
<dbReference type="AlphaFoldDB" id="A0A4S8LEE0"/>
<dbReference type="InterPro" id="IPR004205">
    <property type="entry name" value="Cyt_bc1_su8"/>
</dbReference>
<evidence type="ECO:0000313" key="12">
    <source>
        <dbReference type="EMBL" id="THU87346.1"/>
    </source>
</evidence>
<evidence type="ECO:0000256" key="4">
    <source>
        <dbReference type="ARBA" id="ARBA00022660"/>
    </source>
</evidence>
<dbReference type="Proteomes" id="UP000297245">
    <property type="component" value="Unassembled WGS sequence"/>
</dbReference>
<evidence type="ECO:0000256" key="2">
    <source>
        <dbReference type="ARBA" id="ARBA00007668"/>
    </source>
</evidence>
<evidence type="ECO:0000256" key="11">
    <source>
        <dbReference type="RuleBase" id="RU368118"/>
    </source>
</evidence>
<evidence type="ECO:0000313" key="13">
    <source>
        <dbReference type="Proteomes" id="UP000297245"/>
    </source>
</evidence>
<keyword evidence="4 11" id="KW-0679">Respiratory chain</keyword>
<evidence type="ECO:0000256" key="7">
    <source>
        <dbReference type="ARBA" id="ARBA00022982"/>
    </source>
</evidence>
<protein>
    <recommendedName>
        <fullName evidence="11">Cytochrome b-c1 complex subunit 8</fullName>
    </recommendedName>
    <alternativeName>
        <fullName evidence="11">Complex III subunit 8</fullName>
    </alternativeName>
</protein>
<comment type="function">
    <text evidence="11">Component of the ubiquinol-cytochrome c oxidoreductase, a multisubunit transmembrane complex that is part of the mitochondrial electron transport chain which drives oxidative phosphorylation. The complex plays an important role in the uptake of multiple carbon sources present in different host niches.</text>
</comment>
<dbReference type="PANTHER" id="PTHR12119:SF2">
    <property type="entry name" value="CYTOCHROME B-C1 COMPLEX SUBUNIT 8"/>
    <property type="match status" value="1"/>
</dbReference>
<organism evidence="12 13">
    <name type="scientific">Dendrothele bispora (strain CBS 962.96)</name>
    <dbReference type="NCBI Taxonomy" id="1314807"/>
    <lineage>
        <taxon>Eukaryota</taxon>
        <taxon>Fungi</taxon>
        <taxon>Dikarya</taxon>
        <taxon>Basidiomycota</taxon>
        <taxon>Agaricomycotina</taxon>
        <taxon>Agaricomycetes</taxon>
        <taxon>Agaricomycetidae</taxon>
        <taxon>Agaricales</taxon>
        <taxon>Agaricales incertae sedis</taxon>
        <taxon>Dendrothele</taxon>
    </lineage>
</organism>
<name>A0A4S8LEE0_DENBC</name>
<evidence type="ECO:0000256" key="5">
    <source>
        <dbReference type="ARBA" id="ARBA00022692"/>
    </source>
</evidence>
<evidence type="ECO:0000256" key="3">
    <source>
        <dbReference type="ARBA" id="ARBA00022448"/>
    </source>
</evidence>
<gene>
    <name evidence="12" type="ORF">K435DRAFT_782488</name>
</gene>
<dbReference type="SUPFAM" id="SSF81508">
    <property type="entry name" value="Ubiquinone-binding protein QP-C of cytochrome bc1 complex (Ubiquinol-cytochrome c reductase)"/>
    <property type="match status" value="1"/>
</dbReference>
<dbReference type="GO" id="GO:0006122">
    <property type="term" value="P:mitochondrial electron transport, ubiquinol to cytochrome c"/>
    <property type="evidence" value="ECO:0007669"/>
    <property type="project" value="UniProtKB-UniRule"/>
</dbReference>
<keyword evidence="10 11" id="KW-0472">Membrane</keyword>
<reference evidence="12 13" key="1">
    <citation type="journal article" date="2019" name="Nat. Ecol. Evol.">
        <title>Megaphylogeny resolves global patterns of mushroom evolution.</title>
        <authorList>
            <person name="Varga T."/>
            <person name="Krizsan K."/>
            <person name="Foldi C."/>
            <person name="Dima B."/>
            <person name="Sanchez-Garcia M."/>
            <person name="Sanchez-Ramirez S."/>
            <person name="Szollosi G.J."/>
            <person name="Szarkandi J.G."/>
            <person name="Papp V."/>
            <person name="Albert L."/>
            <person name="Andreopoulos W."/>
            <person name="Angelini C."/>
            <person name="Antonin V."/>
            <person name="Barry K.W."/>
            <person name="Bougher N.L."/>
            <person name="Buchanan P."/>
            <person name="Buyck B."/>
            <person name="Bense V."/>
            <person name="Catcheside P."/>
            <person name="Chovatia M."/>
            <person name="Cooper J."/>
            <person name="Damon W."/>
            <person name="Desjardin D."/>
            <person name="Finy P."/>
            <person name="Geml J."/>
            <person name="Haridas S."/>
            <person name="Hughes K."/>
            <person name="Justo A."/>
            <person name="Karasinski D."/>
            <person name="Kautmanova I."/>
            <person name="Kiss B."/>
            <person name="Kocsube S."/>
            <person name="Kotiranta H."/>
            <person name="LaButti K.M."/>
            <person name="Lechner B.E."/>
            <person name="Liimatainen K."/>
            <person name="Lipzen A."/>
            <person name="Lukacs Z."/>
            <person name="Mihaltcheva S."/>
            <person name="Morgado L.N."/>
            <person name="Niskanen T."/>
            <person name="Noordeloos M.E."/>
            <person name="Ohm R.A."/>
            <person name="Ortiz-Santana B."/>
            <person name="Ovrebo C."/>
            <person name="Racz N."/>
            <person name="Riley R."/>
            <person name="Savchenko A."/>
            <person name="Shiryaev A."/>
            <person name="Soop K."/>
            <person name="Spirin V."/>
            <person name="Szebenyi C."/>
            <person name="Tomsovsky M."/>
            <person name="Tulloss R.E."/>
            <person name="Uehling J."/>
            <person name="Grigoriev I.V."/>
            <person name="Vagvolgyi C."/>
            <person name="Papp T."/>
            <person name="Martin F.M."/>
            <person name="Miettinen O."/>
            <person name="Hibbett D.S."/>
            <person name="Nagy L.G."/>
        </authorList>
    </citation>
    <scope>NUCLEOTIDE SEQUENCE [LARGE SCALE GENOMIC DNA]</scope>
    <source>
        <strain evidence="12 13">CBS 962.96</strain>
    </source>
</reference>
<keyword evidence="13" id="KW-1185">Reference proteome</keyword>
<keyword evidence="8 11" id="KW-1133">Transmembrane helix</keyword>
<evidence type="ECO:0000256" key="1">
    <source>
        <dbReference type="ARBA" id="ARBA00004434"/>
    </source>
</evidence>
<dbReference type="GO" id="GO:0045275">
    <property type="term" value="C:respiratory chain complex III"/>
    <property type="evidence" value="ECO:0007669"/>
    <property type="project" value="UniProtKB-UniRule"/>
</dbReference>
<dbReference type="GO" id="GO:0005743">
    <property type="term" value="C:mitochondrial inner membrane"/>
    <property type="evidence" value="ECO:0007669"/>
    <property type="project" value="UniProtKB-SubCell"/>
</dbReference>
<keyword evidence="5 11" id="KW-0812">Transmembrane</keyword>
<keyword evidence="6 11" id="KW-0999">Mitochondrion inner membrane</keyword>
<feature type="transmembrane region" description="Helical" evidence="11">
    <location>
        <begin position="65"/>
        <end position="82"/>
    </location>
</feature>
<keyword evidence="7 11" id="KW-0249">Electron transport</keyword>
<dbReference type="Gene3D" id="1.20.5.210">
    <property type="entry name" value="Cytochrome b-c1 complex subunit 8"/>
    <property type="match status" value="1"/>
</dbReference>
<evidence type="ECO:0000256" key="10">
    <source>
        <dbReference type="ARBA" id="ARBA00023136"/>
    </source>
</evidence>
<dbReference type="InterPro" id="IPR036642">
    <property type="entry name" value="Cyt_bc1_su8_sf"/>
</dbReference>
<accession>A0A4S8LEE0</accession>
<evidence type="ECO:0000256" key="9">
    <source>
        <dbReference type="ARBA" id="ARBA00023128"/>
    </source>
</evidence>
<dbReference type="PANTHER" id="PTHR12119">
    <property type="entry name" value="UBIQUINOL-CYTOCHROME C REDUCTASE COMPLEX UBIQUINONE-BINDING PROTEIN QP-C"/>
    <property type="match status" value="1"/>
</dbReference>
<dbReference type="Pfam" id="PF02939">
    <property type="entry name" value="UcrQ"/>
    <property type="match status" value="1"/>
</dbReference>
<comment type="subcellular location">
    <subcellularLocation>
        <location evidence="1 11">Mitochondrion inner membrane</location>
        <topology evidence="1 11">Single-pass membrane protein</topology>
    </subcellularLocation>
</comment>
<comment type="similarity">
    <text evidence="2 11">Belongs to the UQCRQ/QCR8 family.</text>
</comment>
<dbReference type="EMBL" id="ML179454">
    <property type="protein sequence ID" value="THU87346.1"/>
    <property type="molecule type" value="Genomic_DNA"/>
</dbReference>